<sequence length="71" mass="8120">MDCVDVLETETNRRRKAEFKEERRQAGAGGHILVEKIELDDLECLDLFTTTHAWVQLSNTFISSLQAGLNR</sequence>
<dbReference type="AlphaFoldDB" id="A0A1J8PXY0"/>
<keyword evidence="2" id="KW-1185">Reference proteome</keyword>
<protein>
    <submittedName>
        <fullName evidence="1">Uncharacterized protein</fullName>
    </submittedName>
</protein>
<accession>A0A1J8PXY0</accession>
<reference evidence="1 2" key="1">
    <citation type="submission" date="2016-03" db="EMBL/GenBank/DDBJ databases">
        <title>Comparative genomics of the ectomycorrhizal sister species Rhizopogon vinicolor and Rhizopogon vesiculosus (Basidiomycota: Boletales) reveals a divergence of the mating type B locus.</title>
        <authorList>
            <person name="Mujic A.B."/>
            <person name="Kuo A."/>
            <person name="Tritt A."/>
            <person name="Lipzen A."/>
            <person name="Chen C."/>
            <person name="Johnson J."/>
            <person name="Sharma A."/>
            <person name="Barry K."/>
            <person name="Grigoriev I.V."/>
            <person name="Spatafora J.W."/>
        </authorList>
    </citation>
    <scope>NUCLEOTIDE SEQUENCE [LARGE SCALE GENOMIC DNA]</scope>
    <source>
        <strain evidence="1 2">AM-OR11-056</strain>
    </source>
</reference>
<evidence type="ECO:0000313" key="2">
    <source>
        <dbReference type="Proteomes" id="UP000183567"/>
    </source>
</evidence>
<name>A0A1J8PXY0_9AGAM</name>
<proteinExistence type="predicted"/>
<organism evidence="1 2">
    <name type="scientific">Rhizopogon vesiculosus</name>
    <dbReference type="NCBI Taxonomy" id="180088"/>
    <lineage>
        <taxon>Eukaryota</taxon>
        <taxon>Fungi</taxon>
        <taxon>Dikarya</taxon>
        <taxon>Basidiomycota</taxon>
        <taxon>Agaricomycotina</taxon>
        <taxon>Agaricomycetes</taxon>
        <taxon>Agaricomycetidae</taxon>
        <taxon>Boletales</taxon>
        <taxon>Suillineae</taxon>
        <taxon>Rhizopogonaceae</taxon>
        <taxon>Rhizopogon</taxon>
    </lineage>
</organism>
<evidence type="ECO:0000313" key="1">
    <source>
        <dbReference type="EMBL" id="OJA14158.1"/>
    </source>
</evidence>
<gene>
    <name evidence="1" type="ORF">AZE42_13308</name>
</gene>
<dbReference type="EMBL" id="LVVM01003860">
    <property type="protein sequence ID" value="OJA14158.1"/>
    <property type="molecule type" value="Genomic_DNA"/>
</dbReference>
<dbReference type="Proteomes" id="UP000183567">
    <property type="component" value="Unassembled WGS sequence"/>
</dbReference>
<comment type="caution">
    <text evidence="1">The sequence shown here is derived from an EMBL/GenBank/DDBJ whole genome shotgun (WGS) entry which is preliminary data.</text>
</comment>